<evidence type="ECO:0000256" key="7">
    <source>
        <dbReference type="ARBA" id="ARBA00022967"/>
    </source>
</evidence>
<dbReference type="PRINTS" id="PR01166">
    <property type="entry name" value="CYCOXIDASEII"/>
</dbReference>
<dbReference type="InterPro" id="IPR045187">
    <property type="entry name" value="CcO_II"/>
</dbReference>
<dbReference type="PANTHER" id="PTHR22888">
    <property type="entry name" value="CYTOCHROME C OXIDASE, SUBUNIT II"/>
    <property type="match status" value="1"/>
</dbReference>
<evidence type="ECO:0000313" key="17">
    <source>
        <dbReference type="EMBL" id="AVR57544.1"/>
    </source>
</evidence>
<evidence type="ECO:0000256" key="14">
    <source>
        <dbReference type="SAM" id="Phobius"/>
    </source>
</evidence>
<comment type="subcellular location">
    <subcellularLocation>
        <location evidence="1">Membrane</location>
        <topology evidence="1">Multi-pass membrane protein</topology>
    </subcellularLocation>
    <subcellularLocation>
        <location evidence="13">Mitochondrion inner membrane</location>
        <topology evidence="13">Multi-pass membrane protein</topology>
    </subcellularLocation>
</comment>
<dbReference type="InterPro" id="IPR002429">
    <property type="entry name" value="CcO_II-like_C"/>
</dbReference>
<dbReference type="InterPro" id="IPR034210">
    <property type="entry name" value="CcO_II_C"/>
</dbReference>
<keyword evidence="6 13" id="KW-0479">Metal-binding</keyword>
<evidence type="ECO:0000256" key="8">
    <source>
        <dbReference type="ARBA" id="ARBA00022982"/>
    </source>
</evidence>
<dbReference type="SUPFAM" id="SSF81464">
    <property type="entry name" value="Cytochrome c oxidase subunit II-like, transmembrane region"/>
    <property type="match status" value="1"/>
</dbReference>
<keyword evidence="4 13" id="KW-0679">Respiratory chain</keyword>
<evidence type="ECO:0000256" key="1">
    <source>
        <dbReference type="ARBA" id="ARBA00004141"/>
    </source>
</evidence>
<dbReference type="GO" id="GO:0004129">
    <property type="term" value="F:cytochrome-c oxidase activity"/>
    <property type="evidence" value="ECO:0007669"/>
    <property type="project" value="UniProtKB-EC"/>
</dbReference>
<keyword evidence="13 17" id="KW-0496">Mitochondrion</keyword>
<comment type="catalytic activity">
    <reaction evidence="12">
        <text>4 Fe(II)-[cytochrome c] + O2 + 8 H(+)(in) = 4 Fe(III)-[cytochrome c] + 2 H2O + 4 H(+)(out)</text>
        <dbReference type="Rhea" id="RHEA:11436"/>
        <dbReference type="Rhea" id="RHEA-COMP:10350"/>
        <dbReference type="Rhea" id="RHEA-COMP:14399"/>
        <dbReference type="ChEBI" id="CHEBI:15377"/>
        <dbReference type="ChEBI" id="CHEBI:15378"/>
        <dbReference type="ChEBI" id="CHEBI:15379"/>
        <dbReference type="ChEBI" id="CHEBI:29033"/>
        <dbReference type="ChEBI" id="CHEBI:29034"/>
        <dbReference type="EC" id="7.1.1.9"/>
    </reaction>
    <physiologicalReaction direction="left-to-right" evidence="12">
        <dbReference type="Rhea" id="RHEA:11437"/>
    </physiologicalReaction>
</comment>
<keyword evidence="5 13" id="KW-0812">Transmembrane</keyword>
<dbReference type="InterPro" id="IPR008972">
    <property type="entry name" value="Cupredoxin"/>
</dbReference>
<dbReference type="RefSeq" id="YP_009485480.1">
    <property type="nucleotide sequence ID" value="NC_037727.1"/>
</dbReference>
<keyword evidence="9 14" id="KW-1133">Transmembrane helix</keyword>
<name>A0A2R4A3D2_9STRA</name>
<protein>
    <recommendedName>
        <fullName evidence="13">Cytochrome c oxidase subunit 2</fullName>
    </recommendedName>
</protein>
<dbReference type="GO" id="GO:0042773">
    <property type="term" value="P:ATP synthesis coupled electron transport"/>
    <property type="evidence" value="ECO:0007669"/>
    <property type="project" value="TreeGrafter"/>
</dbReference>
<feature type="domain" description="Cytochrome oxidase subunit II transmembrane region profile" evidence="16">
    <location>
        <begin position="16"/>
        <end position="111"/>
    </location>
</feature>
<organism evidence="17">
    <name type="scientific">Halamphora coffeiformis</name>
    <dbReference type="NCBI Taxonomy" id="1487565"/>
    <lineage>
        <taxon>Eukaryota</taxon>
        <taxon>Sar</taxon>
        <taxon>Stramenopiles</taxon>
        <taxon>Ochrophyta</taxon>
        <taxon>Bacillariophyta</taxon>
        <taxon>Bacillariophyceae</taxon>
        <taxon>Bacillariophycidae</taxon>
        <taxon>Naviculales</taxon>
        <taxon>Amphipleuraceae</taxon>
        <taxon>Halamphora</taxon>
    </lineage>
</organism>
<gene>
    <name evidence="17" type="primary">cox2</name>
</gene>
<evidence type="ECO:0000256" key="4">
    <source>
        <dbReference type="ARBA" id="ARBA00022660"/>
    </source>
</evidence>
<dbReference type="InterPro" id="IPR001505">
    <property type="entry name" value="Copper_CuA"/>
</dbReference>
<accession>A0A2R4A3D2</accession>
<geneLocation type="mitochondrion" evidence="17"/>
<dbReference type="Pfam" id="PF02790">
    <property type="entry name" value="COX2_TM"/>
    <property type="match status" value="1"/>
</dbReference>
<evidence type="ECO:0000259" key="15">
    <source>
        <dbReference type="PROSITE" id="PS50857"/>
    </source>
</evidence>
<keyword evidence="8 13" id="KW-0249">Electron transport</keyword>
<proteinExistence type="inferred from homology"/>
<keyword evidence="7" id="KW-1278">Translocase</keyword>
<dbReference type="PROSITE" id="PS50999">
    <property type="entry name" value="COX2_TM"/>
    <property type="match status" value="1"/>
</dbReference>
<dbReference type="AlphaFoldDB" id="A0A2R4A3D2"/>
<evidence type="ECO:0000256" key="12">
    <source>
        <dbReference type="ARBA" id="ARBA00049512"/>
    </source>
</evidence>
<dbReference type="InterPro" id="IPR036257">
    <property type="entry name" value="Cyt_c_oxidase_su2_TM_sf"/>
</dbReference>
<dbReference type="PROSITE" id="PS00078">
    <property type="entry name" value="COX2"/>
    <property type="match status" value="1"/>
</dbReference>
<sequence length="261" mass="29543">MLLLSYLTSTLWFGDAAVAYQLGFQDPATTTMEGIYLFNLHLLFVIISIVIVVGWLLLSVLTNFTEFDNTNVANFTHSNAVEIIWTTIPALILLSLASPSFSLLYSLDEISNPELTLKILGHQWYWSYEISDFNSCSESSQSLKYSSYMLTNEFLQENNSIGFFRVLETNKRVVLPTNTHLRLLITAVDVLHSWTIPSFGVKVDACPGRLNQANLFIKRFGVFFGQCSEICGVNHGFMPIVLLAMPSVQYHYLIMTNLHFN</sequence>
<dbReference type="GeneID" id="36937358"/>
<evidence type="ECO:0000256" key="10">
    <source>
        <dbReference type="ARBA" id="ARBA00023008"/>
    </source>
</evidence>
<evidence type="ECO:0000256" key="11">
    <source>
        <dbReference type="ARBA" id="ARBA00023136"/>
    </source>
</evidence>
<dbReference type="GO" id="GO:0005743">
    <property type="term" value="C:mitochondrial inner membrane"/>
    <property type="evidence" value="ECO:0007669"/>
    <property type="project" value="UniProtKB-SubCell"/>
</dbReference>
<dbReference type="GO" id="GO:0005507">
    <property type="term" value="F:copper ion binding"/>
    <property type="evidence" value="ECO:0007669"/>
    <property type="project" value="InterPro"/>
</dbReference>
<keyword evidence="3 13" id="KW-0813">Transport</keyword>
<comment type="function">
    <text evidence="13">Component of the cytochrome c oxidase, the last enzyme in the mitochondrial electron transport chain which drives oxidative phosphorylation. The respiratory chain contains 3 multisubunit complexes succinate dehydrogenase (complex II, CII), ubiquinol-cytochrome c oxidoreductase (cytochrome b-c1 complex, complex III, CIII) and cytochrome c oxidase (complex IV, CIV), that cooperate to transfer electrons derived from NADH and succinate to molecular oxygen, creating an electrochemical gradient over the inner membrane that drives transmembrane transport and the ATP synthase. Cytochrome c oxidase is the component of the respiratory chain that catalyzes the reduction of oxygen to water. Electrons originating from reduced cytochrome c in the intermembrane space (IMS) are transferred via the dinuclear copper A center (CU(A)) of subunit 2 and heme A of subunit 1 to the active site in subunit 1, a binuclear center (BNC) formed by heme A3 and copper B (CU(B)). The BNC reduces molecular oxygen to 2 water molecules using 4 electrons from cytochrome c in the IMS and 4 protons from the mitochondrial matrix.</text>
</comment>
<evidence type="ECO:0000256" key="3">
    <source>
        <dbReference type="ARBA" id="ARBA00022448"/>
    </source>
</evidence>
<dbReference type="Gene3D" id="1.10.287.90">
    <property type="match status" value="1"/>
</dbReference>
<keyword evidence="10 13" id="KW-0186">Copper</keyword>
<keyword evidence="11 13" id="KW-0472">Membrane</keyword>
<dbReference type="PANTHER" id="PTHR22888:SF9">
    <property type="entry name" value="CYTOCHROME C OXIDASE SUBUNIT 2"/>
    <property type="match status" value="1"/>
</dbReference>
<feature type="transmembrane region" description="Helical" evidence="14">
    <location>
        <begin position="83"/>
        <end position="105"/>
    </location>
</feature>
<dbReference type="Gene3D" id="2.60.40.420">
    <property type="entry name" value="Cupredoxins - blue copper proteins"/>
    <property type="match status" value="1"/>
</dbReference>
<evidence type="ECO:0000259" key="16">
    <source>
        <dbReference type="PROSITE" id="PS50999"/>
    </source>
</evidence>
<feature type="domain" description="Cytochrome oxidase subunit II copper A binding" evidence="15">
    <location>
        <begin position="112"/>
        <end position="256"/>
    </location>
</feature>
<evidence type="ECO:0000256" key="2">
    <source>
        <dbReference type="ARBA" id="ARBA00007866"/>
    </source>
</evidence>
<dbReference type="EMBL" id="MF997420">
    <property type="protein sequence ID" value="AVR57544.1"/>
    <property type="molecule type" value="Genomic_DNA"/>
</dbReference>
<feature type="transmembrane region" description="Helical" evidence="14">
    <location>
        <begin position="35"/>
        <end position="62"/>
    </location>
</feature>
<evidence type="ECO:0000256" key="9">
    <source>
        <dbReference type="ARBA" id="ARBA00022989"/>
    </source>
</evidence>
<evidence type="ECO:0000256" key="6">
    <source>
        <dbReference type="ARBA" id="ARBA00022723"/>
    </source>
</evidence>
<dbReference type="CDD" id="cd13912">
    <property type="entry name" value="CcO_II_C"/>
    <property type="match status" value="1"/>
</dbReference>
<dbReference type="InterPro" id="IPR011759">
    <property type="entry name" value="Cyt_c_oxidase_su2_TM_dom"/>
</dbReference>
<comment type="cofactor">
    <cofactor evidence="13">
        <name>Cu cation</name>
        <dbReference type="ChEBI" id="CHEBI:23378"/>
    </cofactor>
    <text evidence="13">Binds a copper A center.</text>
</comment>
<reference evidence="17" key="1">
    <citation type="submission" date="2017-09" db="EMBL/GenBank/DDBJ databases">
        <title>Comparative analysis of the mitochondrial genomes of 6 newly sequenced diatoms reveals group II introns in the barcoding region of cox1.</title>
        <authorList>
            <person name="Keepers K.G."/>
            <person name="Pogoda C.S."/>
            <person name="Kane N.C."/>
            <person name="Hamsher S.E."/>
            <person name="Stepanek J.G."/>
            <person name="Kociolek J.P."/>
        </authorList>
    </citation>
    <scope>NUCLEOTIDE SEQUENCE</scope>
</reference>
<dbReference type="PROSITE" id="PS50857">
    <property type="entry name" value="COX2_CUA"/>
    <property type="match status" value="1"/>
</dbReference>
<comment type="similarity">
    <text evidence="2 13">Belongs to the cytochrome c oxidase subunit 2 family.</text>
</comment>
<dbReference type="Pfam" id="PF00116">
    <property type="entry name" value="COX2"/>
    <property type="match status" value="1"/>
</dbReference>
<dbReference type="SUPFAM" id="SSF49503">
    <property type="entry name" value="Cupredoxins"/>
    <property type="match status" value="1"/>
</dbReference>
<evidence type="ECO:0000256" key="13">
    <source>
        <dbReference type="RuleBase" id="RU000457"/>
    </source>
</evidence>
<evidence type="ECO:0000256" key="5">
    <source>
        <dbReference type="ARBA" id="ARBA00022692"/>
    </source>
</evidence>
<keyword evidence="13" id="KW-0999">Mitochondrion inner membrane</keyword>